<sequence length="186" mass="19971">MRNKGFVLLPILILIAIVALGAGIYINSKKVKTSVPQTELQTSTITITETPSSIPTSVPTPPPTKKPQPTLTKATTPTPAVNISDCSRFKPEDGLATITINLKEKDGKTLIGDWIVKIKPTGSCPAILPYGNQPLTNVIHQGTYTYTSVGFHPGQVRVDVEYHYTGEGFDVDATSGNHSRDVTVSN</sequence>
<organism evidence="2 3">
    <name type="scientific">Candidatus Woesebacteria bacterium RIFCSPHIGHO2_02_FULL_39_13</name>
    <dbReference type="NCBI Taxonomy" id="1802505"/>
    <lineage>
        <taxon>Bacteria</taxon>
        <taxon>Candidatus Woeseibacteriota</taxon>
    </lineage>
</organism>
<dbReference type="Proteomes" id="UP000177169">
    <property type="component" value="Unassembled WGS sequence"/>
</dbReference>
<proteinExistence type="predicted"/>
<feature type="region of interest" description="Disordered" evidence="1">
    <location>
        <begin position="49"/>
        <end position="77"/>
    </location>
</feature>
<reference evidence="2 3" key="1">
    <citation type="journal article" date="2016" name="Nat. Commun.">
        <title>Thousands of microbial genomes shed light on interconnected biogeochemical processes in an aquifer system.</title>
        <authorList>
            <person name="Anantharaman K."/>
            <person name="Brown C.T."/>
            <person name="Hug L.A."/>
            <person name="Sharon I."/>
            <person name="Castelle C.J."/>
            <person name="Probst A.J."/>
            <person name="Thomas B.C."/>
            <person name="Singh A."/>
            <person name="Wilkins M.J."/>
            <person name="Karaoz U."/>
            <person name="Brodie E.L."/>
            <person name="Williams K.H."/>
            <person name="Hubbard S.S."/>
            <person name="Banfield J.F."/>
        </authorList>
    </citation>
    <scope>NUCLEOTIDE SEQUENCE [LARGE SCALE GENOMIC DNA]</scope>
</reference>
<comment type="caution">
    <text evidence="2">The sequence shown here is derived from an EMBL/GenBank/DDBJ whole genome shotgun (WGS) entry which is preliminary data.</text>
</comment>
<evidence type="ECO:0000313" key="3">
    <source>
        <dbReference type="Proteomes" id="UP000177169"/>
    </source>
</evidence>
<dbReference type="STRING" id="1802505.A3D01_05780"/>
<evidence type="ECO:0000256" key="1">
    <source>
        <dbReference type="SAM" id="MobiDB-lite"/>
    </source>
</evidence>
<name>A0A1F7Z2T9_9BACT</name>
<dbReference type="AlphaFoldDB" id="A0A1F7Z2T9"/>
<dbReference type="EMBL" id="MGGR01000011">
    <property type="protein sequence ID" value="OGM33902.1"/>
    <property type="molecule type" value="Genomic_DNA"/>
</dbReference>
<accession>A0A1F7Z2T9</accession>
<feature type="compositionally biased region" description="Low complexity" evidence="1">
    <location>
        <begin position="67"/>
        <end position="77"/>
    </location>
</feature>
<evidence type="ECO:0000313" key="2">
    <source>
        <dbReference type="EMBL" id="OGM33902.1"/>
    </source>
</evidence>
<gene>
    <name evidence="2" type="ORF">A3D01_05780</name>
</gene>
<protein>
    <submittedName>
        <fullName evidence="2">Uncharacterized protein</fullName>
    </submittedName>
</protein>